<reference evidence="1" key="2">
    <citation type="submission" date="2022-11" db="EMBL/GenBank/DDBJ databases">
        <title>Role of the vibriolysin VemA secreted by the emergent pathogen Vibrio europaeus in the colonization of Manila clam mucus.</title>
        <authorList>
            <person name="Martinez C."/>
            <person name="Rodriguez S."/>
            <person name="Vences A."/>
            <person name="Barja J.L."/>
            <person name="Toranzo A.E."/>
            <person name="Dubert J."/>
        </authorList>
    </citation>
    <scope>NUCLEOTIDE SEQUENCE</scope>
    <source>
        <strain evidence="1">3454</strain>
    </source>
</reference>
<dbReference type="EMBL" id="LUAX01000004">
    <property type="protein sequence ID" value="OAM98903.1"/>
    <property type="molecule type" value="Genomic_DNA"/>
</dbReference>
<protein>
    <recommendedName>
        <fullName evidence="5">Capsule polysaccharide biosynthesis protein</fullName>
    </recommendedName>
</protein>
<gene>
    <name evidence="2" type="ORF">AZ468_13015</name>
    <name evidence="1" type="ORF">OPW20_24050</name>
</gene>
<dbReference type="Proteomes" id="UP000094761">
    <property type="component" value="Unassembled WGS sequence"/>
</dbReference>
<reference evidence="2 3" key="1">
    <citation type="submission" date="2016-03" db="EMBL/GenBank/DDBJ databases">
        <title>Draft genome sequence of the Vibrio tubiashii subs. europaeus.</title>
        <authorList>
            <person name="Spinard E."/>
            <person name="Dubert J."/>
            <person name="Nelson D.R."/>
            <person name="Barja J.L."/>
        </authorList>
    </citation>
    <scope>NUCLEOTIDE SEQUENCE [LARGE SCALE GENOMIC DNA]</scope>
    <source>
        <strain evidence="3">PP-638</strain>
        <strain evidence="2">PP2-638</strain>
    </source>
</reference>
<accession>A0A178J9Q0</accession>
<keyword evidence="4" id="KW-1185">Reference proteome</keyword>
<dbReference type="SUPFAM" id="SSF53756">
    <property type="entry name" value="UDP-Glycosyltransferase/glycogen phosphorylase"/>
    <property type="match status" value="1"/>
</dbReference>
<evidence type="ECO:0000313" key="4">
    <source>
        <dbReference type="Proteomes" id="UP001150001"/>
    </source>
</evidence>
<dbReference type="Proteomes" id="UP001150001">
    <property type="component" value="Unassembled WGS sequence"/>
</dbReference>
<evidence type="ECO:0000313" key="1">
    <source>
        <dbReference type="EMBL" id="MDC5743137.1"/>
    </source>
</evidence>
<dbReference type="OrthoDB" id="9793175at2"/>
<dbReference type="RefSeq" id="WP_069667776.1">
    <property type="nucleotide sequence ID" value="NZ_JAPFIM010000012.1"/>
</dbReference>
<dbReference type="GeneID" id="78076629"/>
<name>A0A178J9Q0_9VIBR</name>
<proteinExistence type="predicted"/>
<evidence type="ECO:0000313" key="2">
    <source>
        <dbReference type="EMBL" id="OAM98903.1"/>
    </source>
</evidence>
<organism evidence="2 3">
    <name type="scientific">Vibrio europaeus</name>
    <dbReference type="NCBI Taxonomy" id="300876"/>
    <lineage>
        <taxon>Bacteria</taxon>
        <taxon>Pseudomonadati</taxon>
        <taxon>Pseudomonadota</taxon>
        <taxon>Gammaproteobacteria</taxon>
        <taxon>Vibrionales</taxon>
        <taxon>Vibrionaceae</taxon>
        <taxon>Vibrio</taxon>
        <taxon>Vibrio oreintalis group</taxon>
    </lineage>
</organism>
<sequence length="425" mass="49282">MNTLLSSLKNRIQQIFVFLLRLDTLAVLLKKNQKDKYCILLSCHDVDRALIQDQVYHSPLFMGLKVALKEKDISYYELSSPLGVLRKNQLAKGCLSFNYLILLIKVYALILSKFNKKTSLDIRVELEGFIYERILKNLNIDIVFAIDPPHGLCGASRKLGVKVVELMHGNNYSITDEVFREKFNRIEKTLPTDIVAFDDCTADTLKVLTADKRIKTHNSINPWHNYCEEIVSINYHSVRSDFEKRVLVSLQWGYDGEREPLSNILDNGVIHDSLLSLIENNIDWMFFIRLHPIQMIRPWYKRHRQLIQQLSDTYENVEFEYASSSPLSIMLKKVDLHITMSSCCTGEAAELGVPTLLLCPTLKEGEGNYGLFRELKSDNSQLIEYGELQYDFIEKWVSETDRLSYQHHTFTQKKLDSFYLGMCEL</sequence>
<evidence type="ECO:0000313" key="3">
    <source>
        <dbReference type="Proteomes" id="UP000094761"/>
    </source>
</evidence>
<comment type="caution">
    <text evidence="2">The sequence shown here is derived from an EMBL/GenBank/DDBJ whole genome shotgun (WGS) entry which is preliminary data.</text>
</comment>
<dbReference type="AlphaFoldDB" id="A0A178J9Q0"/>
<evidence type="ECO:0008006" key="5">
    <source>
        <dbReference type="Google" id="ProtNLM"/>
    </source>
</evidence>
<dbReference type="EMBL" id="JAPFIT010000032">
    <property type="protein sequence ID" value="MDC5743137.1"/>
    <property type="molecule type" value="Genomic_DNA"/>
</dbReference>